<dbReference type="InterPro" id="IPR006684">
    <property type="entry name" value="YbgC/YbaW"/>
</dbReference>
<sequence length="136" mass="15753">MESELELIVRSTEIDVNGHVNNAKFLEYLEWGREDWYERCGFDYETLRRLGVVTVVAHVSANYRREAFQNDRLRVRTRLTSVGNTSMRMGQWITNQRDELVLDAEFVVVTVDPGTRKPVRVPDAFRAHVMPPLVSG</sequence>
<dbReference type="AlphaFoldDB" id="A0A1I7INU5"/>
<accession>A0A1I7INU5</accession>
<dbReference type="Proteomes" id="UP000183508">
    <property type="component" value="Unassembled WGS sequence"/>
</dbReference>
<name>A0A1I7INU5_9BACL</name>
<dbReference type="SUPFAM" id="SSF54637">
    <property type="entry name" value="Thioesterase/thiol ester dehydrase-isomerase"/>
    <property type="match status" value="1"/>
</dbReference>
<organism evidence="3 4">
    <name type="scientific">Alicyclobacillus macrosporangiidus</name>
    <dbReference type="NCBI Taxonomy" id="392015"/>
    <lineage>
        <taxon>Bacteria</taxon>
        <taxon>Bacillati</taxon>
        <taxon>Bacillota</taxon>
        <taxon>Bacilli</taxon>
        <taxon>Bacillales</taxon>
        <taxon>Alicyclobacillaceae</taxon>
        <taxon>Alicyclobacillus</taxon>
    </lineage>
</organism>
<comment type="similarity">
    <text evidence="1">Belongs to the 4-hydroxybenzoyl-CoA thioesterase family.</text>
</comment>
<dbReference type="eggNOG" id="COG0824">
    <property type="taxonomic scope" value="Bacteria"/>
</dbReference>
<dbReference type="STRING" id="392015.SAMN05421543_1075"/>
<dbReference type="PIRSF" id="PIRSF003230">
    <property type="entry name" value="YbgC"/>
    <property type="match status" value="1"/>
</dbReference>
<dbReference type="Gene3D" id="3.10.129.10">
    <property type="entry name" value="Hotdog Thioesterase"/>
    <property type="match status" value="1"/>
</dbReference>
<dbReference type="Pfam" id="PF13279">
    <property type="entry name" value="4HBT_2"/>
    <property type="match status" value="1"/>
</dbReference>
<reference evidence="4" key="1">
    <citation type="submission" date="2016-10" db="EMBL/GenBank/DDBJ databases">
        <authorList>
            <person name="Varghese N."/>
        </authorList>
    </citation>
    <scope>NUCLEOTIDE SEQUENCE [LARGE SCALE GENOMIC DNA]</scope>
    <source>
        <strain evidence="4">DSM 17980</strain>
    </source>
</reference>
<evidence type="ECO:0000313" key="3">
    <source>
        <dbReference type="EMBL" id="SFU74584.1"/>
    </source>
</evidence>
<dbReference type="InterPro" id="IPR050563">
    <property type="entry name" value="4-hydroxybenzoyl-CoA_TE"/>
</dbReference>
<evidence type="ECO:0000256" key="1">
    <source>
        <dbReference type="ARBA" id="ARBA00005953"/>
    </source>
</evidence>
<dbReference type="EMBL" id="FPBV01000007">
    <property type="protein sequence ID" value="SFU74584.1"/>
    <property type="molecule type" value="Genomic_DNA"/>
</dbReference>
<protein>
    <submittedName>
        <fullName evidence="3">Acyl-CoA thioester hydrolase/thioesterase-3</fullName>
    </submittedName>
</protein>
<dbReference type="CDD" id="cd00586">
    <property type="entry name" value="4HBT"/>
    <property type="match status" value="1"/>
</dbReference>
<dbReference type="PANTHER" id="PTHR31793:SF27">
    <property type="entry name" value="NOVEL THIOESTERASE SUPERFAMILY DOMAIN AND SAPOSIN A-TYPE DOMAIN CONTAINING PROTEIN (0610012H03RIK)"/>
    <property type="match status" value="1"/>
</dbReference>
<dbReference type="InterPro" id="IPR029069">
    <property type="entry name" value="HotDog_dom_sf"/>
</dbReference>
<evidence type="ECO:0000256" key="2">
    <source>
        <dbReference type="ARBA" id="ARBA00022801"/>
    </source>
</evidence>
<keyword evidence="2 3" id="KW-0378">Hydrolase</keyword>
<dbReference type="GO" id="GO:0047617">
    <property type="term" value="F:fatty acyl-CoA hydrolase activity"/>
    <property type="evidence" value="ECO:0007669"/>
    <property type="project" value="TreeGrafter"/>
</dbReference>
<dbReference type="NCBIfam" id="TIGR00051">
    <property type="entry name" value="YbgC/FadM family acyl-CoA thioesterase"/>
    <property type="match status" value="1"/>
</dbReference>
<gene>
    <name evidence="3" type="ORF">SAMN05421543_1075</name>
</gene>
<proteinExistence type="inferred from homology"/>
<keyword evidence="4" id="KW-1185">Reference proteome</keyword>
<evidence type="ECO:0000313" key="4">
    <source>
        <dbReference type="Proteomes" id="UP000183508"/>
    </source>
</evidence>
<dbReference type="PANTHER" id="PTHR31793">
    <property type="entry name" value="4-HYDROXYBENZOYL-COA THIOESTERASE FAMILY MEMBER"/>
    <property type="match status" value="1"/>
</dbReference>